<gene>
    <name evidence="4" type="ORF">SAMN05444817_103135</name>
</gene>
<dbReference type="EMBL" id="FTOF01000003">
    <property type="protein sequence ID" value="SIS43181.1"/>
    <property type="molecule type" value="Genomic_DNA"/>
</dbReference>
<dbReference type="EC" id="3.5.4.9" evidence="1"/>
<keyword evidence="2" id="KW-0028">Amino-acid biosynthesis</keyword>
<protein>
    <recommendedName>
        <fullName evidence="1">methenyltetrahydrofolate cyclohydrolase</fullName>
        <ecNumber evidence="1">3.5.4.9</ecNumber>
    </recommendedName>
</protein>
<evidence type="ECO:0000313" key="4">
    <source>
        <dbReference type="EMBL" id="SIS43181.1"/>
    </source>
</evidence>
<dbReference type="Proteomes" id="UP000186292">
    <property type="component" value="Unassembled WGS sequence"/>
</dbReference>
<feature type="domain" description="Tetrahydrofolate dehydrogenase/cyclohydrolase NAD(P)-binding" evidence="3">
    <location>
        <begin position="9"/>
        <end position="110"/>
    </location>
</feature>
<dbReference type="PRINTS" id="PR00085">
    <property type="entry name" value="THFDHDRGNASE"/>
</dbReference>
<dbReference type="InterPro" id="IPR036291">
    <property type="entry name" value="NAD(P)-bd_dom_sf"/>
</dbReference>
<dbReference type="GO" id="GO:0004488">
    <property type="term" value="F:methylenetetrahydrofolate dehydrogenase (NADP+) activity"/>
    <property type="evidence" value="ECO:0007669"/>
    <property type="project" value="InterPro"/>
</dbReference>
<reference evidence="5" key="1">
    <citation type="submission" date="2017-01" db="EMBL/GenBank/DDBJ databases">
        <authorList>
            <person name="Varghese N."/>
            <person name="Submissions S."/>
        </authorList>
    </citation>
    <scope>NUCLEOTIDE SEQUENCE [LARGE SCALE GENOMIC DNA]</scope>
    <source>
        <strain evidence="5">DSM 44531</strain>
    </source>
</reference>
<evidence type="ECO:0000313" key="5">
    <source>
        <dbReference type="Proteomes" id="UP000186292"/>
    </source>
</evidence>
<dbReference type="SUPFAM" id="SSF51735">
    <property type="entry name" value="NAD(P)-binding Rossmann-fold domains"/>
    <property type="match status" value="1"/>
</dbReference>
<dbReference type="Gene3D" id="3.40.50.720">
    <property type="entry name" value="NAD(P)-binding Rossmann-like Domain"/>
    <property type="match status" value="1"/>
</dbReference>
<dbReference type="AlphaFoldDB" id="A0A1N7J1T6"/>
<dbReference type="STRING" id="1161099.SAMN05444817_103135"/>
<dbReference type="GO" id="GO:0005829">
    <property type="term" value="C:cytosol"/>
    <property type="evidence" value="ECO:0007669"/>
    <property type="project" value="TreeGrafter"/>
</dbReference>
<dbReference type="InterPro" id="IPR020631">
    <property type="entry name" value="THF_DH/CycHdrlase_NAD-bd_dom"/>
</dbReference>
<name>A0A1N7J1T6_9CORY</name>
<dbReference type="GO" id="GO:0035999">
    <property type="term" value="P:tetrahydrofolate interconversion"/>
    <property type="evidence" value="ECO:0007669"/>
    <property type="project" value="TreeGrafter"/>
</dbReference>
<evidence type="ECO:0000256" key="2">
    <source>
        <dbReference type="ARBA" id="ARBA00022605"/>
    </source>
</evidence>
<accession>A0A1N7J1T6</accession>
<dbReference type="PANTHER" id="PTHR48099">
    <property type="entry name" value="C-1-TETRAHYDROFOLATE SYNTHASE, CYTOPLASMIC-RELATED"/>
    <property type="match status" value="1"/>
</dbReference>
<evidence type="ECO:0000259" key="3">
    <source>
        <dbReference type="Pfam" id="PF02882"/>
    </source>
</evidence>
<organism evidence="4 5">
    <name type="scientific">Corynebacterium appendicis CIP 107643</name>
    <dbReference type="NCBI Taxonomy" id="1161099"/>
    <lineage>
        <taxon>Bacteria</taxon>
        <taxon>Bacillati</taxon>
        <taxon>Actinomycetota</taxon>
        <taxon>Actinomycetes</taxon>
        <taxon>Mycobacteriales</taxon>
        <taxon>Corynebacteriaceae</taxon>
        <taxon>Corynebacterium</taxon>
    </lineage>
</organism>
<dbReference type="PANTHER" id="PTHR48099:SF5">
    <property type="entry name" value="C-1-TETRAHYDROFOLATE SYNTHASE, CYTOPLASMIC"/>
    <property type="match status" value="1"/>
</dbReference>
<evidence type="ECO:0000256" key="1">
    <source>
        <dbReference type="ARBA" id="ARBA00012776"/>
    </source>
</evidence>
<proteinExistence type="predicted"/>
<keyword evidence="5" id="KW-1185">Reference proteome</keyword>
<dbReference type="GO" id="GO:0004477">
    <property type="term" value="F:methenyltetrahydrofolate cyclohydrolase activity"/>
    <property type="evidence" value="ECO:0007669"/>
    <property type="project" value="UniProtKB-EC"/>
</dbReference>
<dbReference type="Pfam" id="PF02882">
    <property type="entry name" value="THF_DHG_CYH_C"/>
    <property type="match status" value="1"/>
</dbReference>
<keyword evidence="4" id="KW-0378">Hydrolase</keyword>
<dbReference type="InterPro" id="IPR000672">
    <property type="entry name" value="THF_DH/CycHdrlase"/>
</dbReference>
<sequence length="134" mass="13811">MLGAPAPLPCTPNGTIHLLERFGVDLDGAIVCVVGRGVTVGRPISLMLTSRDVNAATVLCPTGTRDLAAETCRADVVIAVAGKPRMITADTIKEGAALVDVGVSRVAGKRSVTCIPTCGTKQAGFLPTRAEWGR</sequence>
<dbReference type="GO" id="GO:0008652">
    <property type="term" value="P:amino acid biosynthetic process"/>
    <property type="evidence" value="ECO:0007669"/>
    <property type="project" value="UniProtKB-KW"/>
</dbReference>